<evidence type="ECO:0000256" key="1">
    <source>
        <dbReference type="SAM" id="MobiDB-lite"/>
    </source>
</evidence>
<dbReference type="PANTHER" id="PTHR31336:SF3">
    <property type="entry name" value="PROTEIN LIN-37 HOMOLOG"/>
    <property type="match status" value="1"/>
</dbReference>
<dbReference type="GO" id="GO:0017053">
    <property type="term" value="C:transcription repressor complex"/>
    <property type="evidence" value="ECO:0007669"/>
    <property type="project" value="InterPro"/>
</dbReference>
<dbReference type="Pfam" id="PF15306">
    <property type="entry name" value="LIN37"/>
    <property type="match status" value="1"/>
</dbReference>
<accession>A0A8V0X7Y0</accession>
<dbReference type="Proteomes" id="UP000000539">
    <property type="component" value="Unassembled WGS sequence"/>
</dbReference>
<dbReference type="GeneTree" id="ENSGT00390000002748"/>
<feature type="compositionally biased region" description="Pro residues" evidence="1">
    <location>
        <begin position="188"/>
        <end position="204"/>
    </location>
</feature>
<dbReference type="AlphaFoldDB" id="A0A8V0X7Y0"/>
<feature type="region of interest" description="Disordered" evidence="1">
    <location>
        <begin position="185"/>
        <end position="224"/>
    </location>
</feature>
<sequence length="265" mass="29861">MLSLKVKVEKPDLEATSARSRLDAVLQGLLERSEGDREVLEDDAGKAVGDAVPKDASPSAPGKRASRRFPPHRRKKRREAEEGQPDPPLQRPRLEISLWGWRSRYGAGDPPFPSQPPNLWGRPTDTYVIKLFDRSVDLGQFSEGTPLYPVCRAWMRNCPTGRPQICPTAPESAPHLQSAGKAEDIYELPPPAPPRAPPRIPSPLGPDEGSAPTDQPLEPPSMSALIYSNMERWKRVRQRWKEASLRQQQRYGASLRLLRRIYERQ</sequence>
<gene>
    <name evidence="2" type="primary">LIN37</name>
</gene>
<evidence type="ECO:0000313" key="2">
    <source>
        <dbReference type="Ensembl" id="ENSGALP00010000674.1"/>
    </source>
</evidence>
<dbReference type="GO" id="GO:0000122">
    <property type="term" value="P:negative regulation of transcription by RNA polymerase II"/>
    <property type="evidence" value="ECO:0000318"/>
    <property type="project" value="GO_Central"/>
</dbReference>
<feature type="region of interest" description="Disordered" evidence="1">
    <location>
        <begin position="30"/>
        <end position="93"/>
    </location>
</feature>
<evidence type="ECO:0000313" key="3">
    <source>
        <dbReference type="Proteomes" id="UP000000539"/>
    </source>
</evidence>
<name>A0A8V0X7Y0_CHICK</name>
<dbReference type="InterPro" id="IPR028226">
    <property type="entry name" value="LIN37"/>
</dbReference>
<reference evidence="2" key="2">
    <citation type="submission" date="2025-09" db="UniProtKB">
        <authorList>
            <consortium name="Ensembl"/>
        </authorList>
    </citation>
    <scope>IDENTIFICATION</scope>
    <source>
        <strain evidence="2">broiler</strain>
    </source>
</reference>
<dbReference type="GO" id="GO:0031523">
    <property type="term" value="C:Myb complex"/>
    <property type="evidence" value="ECO:0000318"/>
    <property type="project" value="GO_Central"/>
</dbReference>
<organism evidence="2 3">
    <name type="scientific">Gallus gallus</name>
    <name type="common">Chicken</name>
    <dbReference type="NCBI Taxonomy" id="9031"/>
    <lineage>
        <taxon>Eukaryota</taxon>
        <taxon>Metazoa</taxon>
        <taxon>Chordata</taxon>
        <taxon>Craniata</taxon>
        <taxon>Vertebrata</taxon>
        <taxon>Euteleostomi</taxon>
        <taxon>Archelosauria</taxon>
        <taxon>Archosauria</taxon>
        <taxon>Dinosauria</taxon>
        <taxon>Saurischia</taxon>
        <taxon>Theropoda</taxon>
        <taxon>Coelurosauria</taxon>
        <taxon>Aves</taxon>
        <taxon>Neognathae</taxon>
        <taxon>Galloanserae</taxon>
        <taxon>Galliformes</taxon>
        <taxon>Phasianidae</taxon>
        <taxon>Phasianinae</taxon>
        <taxon>Gallus</taxon>
    </lineage>
</organism>
<feature type="compositionally biased region" description="Basic residues" evidence="1">
    <location>
        <begin position="64"/>
        <end position="77"/>
    </location>
</feature>
<proteinExistence type="predicted"/>
<protein>
    <submittedName>
        <fullName evidence="2">Lin-37 DREAM MuvB core complex component</fullName>
    </submittedName>
</protein>
<dbReference type="Ensembl" id="ENSGALT00010001303.1">
    <property type="protein sequence ID" value="ENSGALP00010000674.1"/>
    <property type="gene ID" value="ENSGALG00010000613.1"/>
</dbReference>
<dbReference type="OrthoDB" id="6287771at2759"/>
<dbReference type="PANTHER" id="PTHR31336">
    <property type="entry name" value="LIN37 HOMOLOG"/>
    <property type="match status" value="1"/>
</dbReference>
<reference evidence="2" key="1">
    <citation type="submission" date="2025-08" db="UniProtKB">
        <authorList>
            <consortium name="Ensembl"/>
        </authorList>
    </citation>
    <scope>IDENTIFICATION</scope>
    <source>
        <strain evidence="2">broiler</strain>
    </source>
</reference>
<dbReference type="GlyGen" id="A0A8V0X7Y0">
    <property type="glycosylation" value="1 site"/>
</dbReference>
<keyword evidence="3" id="KW-1185">Reference proteome</keyword>